<gene>
    <name evidence="2" type="ORF">AVEN_178330_1</name>
</gene>
<organism evidence="2 3">
    <name type="scientific">Araneus ventricosus</name>
    <name type="common">Orbweaver spider</name>
    <name type="synonym">Epeira ventricosa</name>
    <dbReference type="NCBI Taxonomy" id="182803"/>
    <lineage>
        <taxon>Eukaryota</taxon>
        <taxon>Metazoa</taxon>
        <taxon>Ecdysozoa</taxon>
        <taxon>Arthropoda</taxon>
        <taxon>Chelicerata</taxon>
        <taxon>Arachnida</taxon>
        <taxon>Araneae</taxon>
        <taxon>Araneomorphae</taxon>
        <taxon>Entelegynae</taxon>
        <taxon>Araneoidea</taxon>
        <taxon>Araneidae</taxon>
        <taxon>Araneus</taxon>
    </lineage>
</organism>
<protein>
    <submittedName>
        <fullName evidence="2">Uncharacterized protein</fullName>
    </submittedName>
</protein>
<evidence type="ECO:0000313" key="3">
    <source>
        <dbReference type="Proteomes" id="UP000499080"/>
    </source>
</evidence>
<keyword evidence="3" id="KW-1185">Reference proteome</keyword>
<dbReference type="Proteomes" id="UP000499080">
    <property type="component" value="Unassembled WGS sequence"/>
</dbReference>
<sequence length="128" mass="15587">MQRGLKKEAKRLEEEKKKLERERKDERITVEREEKCITEEREAKRILDDKDLENAFQLKKLQLKFENKYRPSERVAIPNPKLKMRHLMQKFDPKEGDISLYLVLFEGQVIRVEINEDLWVCYLIRCHS</sequence>
<feature type="region of interest" description="Disordered" evidence="1">
    <location>
        <begin position="1"/>
        <end position="25"/>
    </location>
</feature>
<reference evidence="2 3" key="1">
    <citation type="journal article" date="2019" name="Sci. Rep.">
        <title>Orb-weaving spider Araneus ventricosus genome elucidates the spidroin gene catalogue.</title>
        <authorList>
            <person name="Kono N."/>
            <person name="Nakamura H."/>
            <person name="Ohtoshi R."/>
            <person name="Moran D.A.P."/>
            <person name="Shinohara A."/>
            <person name="Yoshida Y."/>
            <person name="Fujiwara M."/>
            <person name="Mori M."/>
            <person name="Tomita M."/>
            <person name="Arakawa K."/>
        </authorList>
    </citation>
    <scope>NUCLEOTIDE SEQUENCE [LARGE SCALE GENOMIC DNA]</scope>
</reference>
<name>A0A4Y2BCY2_ARAVE</name>
<proteinExistence type="predicted"/>
<dbReference type="EMBL" id="BGPR01000068">
    <property type="protein sequence ID" value="GBL89898.1"/>
    <property type="molecule type" value="Genomic_DNA"/>
</dbReference>
<evidence type="ECO:0000256" key="1">
    <source>
        <dbReference type="SAM" id="MobiDB-lite"/>
    </source>
</evidence>
<dbReference type="AlphaFoldDB" id="A0A4Y2BCY2"/>
<comment type="caution">
    <text evidence="2">The sequence shown here is derived from an EMBL/GenBank/DDBJ whole genome shotgun (WGS) entry which is preliminary data.</text>
</comment>
<evidence type="ECO:0000313" key="2">
    <source>
        <dbReference type="EMBL" id="GBL89898.1"/>
    </source>
</evidence>
<accession>A0A4Y2BCY2</accession>